<name>A0A1N7J6Z9_9GAMM</name>
<dbReference type="PANTHER" id="PTHR30255:SF2">
    <property type="entry name" value="SINGLE-STRANDED-DNA-SPECIFIC EXONUCLEASE RECJ"/>
    <property type="match status" value="1"/>
</dbReference>
<evidence type="ECO:0000256" key="3">
    <source>
        <dbReference type="ARBA" id="ARBA00022722"/>
    </source>
</evidence>
<keyword evidence="4" id="KW-0378">Hydrolase</keyword>
<comment type="similarity">
    <text evidence="1">Belongs to the RecJ family.</text>
</comment>
<dbReference type="AlphaFoldDB" id="A0A1N7J6Z9"/>
<accession>A0A1N7J6Z9</accession>
<dbReference type="InterPro" id="IPR004610">
    <property type="entry name" value="RecJ"/>
</dbReference>
<evidence type="ECO:0000313" key="9">
    <source>
        <dbReference type="EMBL" id="SIS45089.1"/>
    </source>
</evidence>
<dbReference type="PANTHER" id="PTHR30255">
    <property type="entry name" value="SINGLE-STRANDED-DNA-SPECIFIC EXONUCLEASE RECJ"/>
    <property type="match status" value="1"/>
</dbReference>
<dbReference type="EMBL" id="FTOE01000001">
    <property type="protein sequence ID" value="SIS45089.1"/>
    <property type="molecule type" value="Genomic_DNA"/>
</dbReference>
<evidence type="ECO:0000259" key="8">
    <source>
        <dbReference type="Pfam" id="PF17768"/>
    </source>
</evidence>
<proteinExistence type="inferred from homology"/>
<dbReference type="OrthoDB" id="9809852at2"/>
<feature type="domain" description="RecJ OB" evidence="8">
    <location>
        <begin position="468"/>
        <end position="572"/>
    </location>
</feature>
<evidence type="ECO:0000256" key="4">
    <source>
        <dbReference type="ARBA" id="ARBA00022801"/>
    </source>
</evidence>
<evidence type="ECO:0000313" key="10">
    <source>
        <dbReference type="Proteomes" id="UP000185999"/>
    </source>
</evidence>
<dbReference type="Pfam" id="PF17768">
    <property type="entry name" value="RecJ_OB"/>
    <property type="match status" value="1"/>
</dbReference>
<evidence type="ECO:0000256" key="1">
    <source>
        <dbReference type="ARBA" id="ARBA00005915"/>
    </source>
</evidence>
<dbReference type="FunFam" id="3.90.1640.30:FF:000001">
    <property type="entry name" value="Single-stranded-DNA-specific exonuclease RecJ"/>
    <property type="match status" value="1"/>
</dbReference>
<evidence type="ECO:0000256" key="5">
    <source>
        <dbReference type="ARBA" id="ARBA00022839"/>
    </source>
</evidence>
<dbReference type="GO" id="GO:0006281">
    <property type="term" value="P:DNA repair"/>
    <property type="evidence" value="ECO:0007669"/>
    <property type="project" value="InterPro"/>
</dbReference>
<organism evidence="9 10">
    <name type="scientific">Neptunomonas antarctica</name>
    <dbReference type="NCBI Taxonomy" id="619304"/>
    <lineage>
        <taxon>Bacteria</taxon>
        <taxon>Pseudomonadati</taxon>
        <taxon>Pseudomonadota</taxon>
        <taxon>Gammaproteobacteria</taxon>
        <taxon>Oceanospirillales</taxon>
        <taxon>Oceanospirillaceae</taxon>
        <taxon>Neptunomonas</taxon>
    </lineage>
</organism>
<dbReference type="Pfam" id="PF01368">
    <property type="entry name" value="DHH"/>
    <property type="match status" value="1"/>
</dbReference>
<dbReference type="InterPro" id="IPR003156">
    <property type="entry name" value="DHHA1_dom"/>
</dbReference>
<dbReference type="RefSeq" id="WP_082400352.1">
    <property type="nucleotide sequence ID" value="NZ_FTOE01000001.1"/>
</dbReference>
<dbReference type="InterPro" id="IPR038763">
    <property type="entry name" value="DHH_sf"/>
</dbReference>
<dbReference type="InterPro" id="IPR041122">
    <property type="entry name" value="RecJ_OB"/>
</dbReference>
<dbReference type="GO" id="GO:0008409">
    <property type="term" value="F:5'-3' exonuclease activity"/>
    <property type="evidence" value="ECO:0007669"/>
    <property type="project" value="InterPro"/>
</dbReference>
<reference evidence="10" key="1">
    <citation type="submission" date="2017-01" db="EMBL/GenBank/DDBJ databases">
        <authorList>
            <person name="Varghese N."/>
            <person name="Submissions S."/>
        </authorList>
    </citation>
    <scope>NUCLEOTIDE SEQUENCE [LARGE SCALE GENOMIC DNA]</scope>
    <source>
        <strain evidence="10">DSM 22306</strain>
    </source>
</reference>
<evidence type="ECO:0000256" key="2">
    <source>
        <dbReference type="ARBA" id="ARBA00019841"/>
    </source>
</evidence>
<keyword evidence="5 9" id="KW-0269">Exonuclease</keyword>
<protein>
    <recommendedName>
        <fullName evidence="2">Single-stranded-DNA-specific exonuclease RecJ</fullName>
    </recommendedName>
</protein>
<dbReference type="STRING" id="619304.SAMN05421760_101701"/>
<gene>
    <name evidence="9" type="ORF">SAMN05421760_101701</name>
</gene>
<feature type="domain" description="DDH" evidence="6">
    <location>
        <begin position="73"/>
        <end position="233"/>
    </location>
</feature>
<dbReference type="Gene3D" id="3.90.1640.30">
    <property type="match status" value="1"/>
</dbReference>
<dbReference type="InterPro" id="IPR001667">
    <property type="entry name" value="DDH_dom"/>
</dbReference>
<feature type="domain" description="DHHA1" evidence="7">
    <location>
        <begin position="361"/>
        <end position="454"/>
    </location>
</feature>
<dbReference type="Gene3D" id="3.10.310.30">
    <property type="match status" value="1"/>
</dbReference>
<evidence type="ECO:0000259" key="6">
    <source>
        <dbReference type="Pfam" id="PF01368"/>
    </source>
</evidence>
<dbReference type="Proteomes" id="UP000185999">
    <property type="component" value="Unassembled WGS sequence"/>
</dbReference>
<dbReference type="Pfam" id="PF02272">
    <property type="entry name" value="DHHA1"/>
    <property type="match status" value="1"/>
</dbReference>
<keyword evidence="10" id="KW-1185">Reference proteome</keyword>
<dbReference type="InterPro" id="IPR051673">
    <property type="entry name" value="SSDNA_exonuclease_RecJ"/>
</dbReference>
<dbReference type="GO" id="GO:0003676">
    <property type="term" value="F:nucleic acid binding"/>
    <property type="evidence" value="ECO:0007669"/>
    <property type="project" value="InterPro"/>
</dbReference>
<evidence type="ECO:0000259" key="7">
    <source>
        <dbReference type="Pfam" id="PF02272"/>
    </source>
</evidence>
<dbReference type="NCBIfam" id="TIGR00644">
    <property type="entry name" value="recJ"/>
    <property type="match status" value="1"/>
</dbReference>
<dbReference type="SUPFAM" id="SSF64182">
    <property type="entry name" value="DHH phosphoesterases"/>
    <property type="match status" value="1"/>
</dbReference>
<sequence length="579" mass="63664">MKLVSIHRREVPDEPFPIFNEVPLALARIYASRGVQSKAQLGRNLKELLPDTEMKGMAAAVTRLLQAVRGNESIMIVGDFDCDGATSTTVAVLGLRMMGAGNVDYLVPNRFEYGYGLSPEIVDVAFTQSPQLLVTVDNGISSVEGVARANHLGMDVVVTDHHLAGRVIPDAVAIVNPNQPGCNFKAKSTCGVGVIFYVLIALRRALQAENWFEENNLPPPNLASLLDLVALGTVADVVALEHNNRTLVYQGLQRIRAGYARPGLLALIEIAGRRKERLVASDLGFAVAPRLNAAGRLEDMSIGIECLLADDPEYAHELAQQLDQLNLDRRAIEQDMQQQALSWLDEMHFDNDSLPFGLCLFEEGWHQGVVGILASRIKERTHRPVIAFAPGDNGEIKGSARSIPGLHIRDVLDQIATRNPSLISKFGGHAMAAGLTLAANGLEDFRQAFDDVVREHLNKEDLDQHLETDGPLQSTEMTLALAENIREAGPWGHQFPEPLFDGVFRVLQQRIVGQRHLKIVLMEPLSGLAIDAIQFNTDLAVWPSESINSVRAVYKLDVNEFRGQQSVQLMIEYLEPVTD</sequence>
<dbReference type="GO" id="GO:0006310">
    <property type="term" value="P:DNA recombination"/>
    <property type="evidence" value="ECO:0007669"/>
    <property type="project" value="InterPro"/>
</dbReference>
<keyword evidence="3" id="KW-0540">Nuclease</keyword>